<feature type="compositionally biased region" description="Polar residues" evidence="3">
    <location>
        <begin position="24"/>
        <end position="33"/>
    </location>
</feature>
<gene>
    <name evidence="5" type="ORF">KFL_001810020</name>
</gene>
<evidence type="ECO:0000256" key="1">
    <source>
        <dbReference type="ARBA" id="ARBA00022741"/>
    </source>
</evidence>
<sequence length="812" mass="88534">MEGWGGASAEEGSGESLGDEMLSARSQDGTNSENSDDRNGIDDEPVEETTAQYSVFARRKRKHGQLDDSEDEPRRPENGAADTRGAGDRGDSAAGGRGGNSEPDTPDEGGSEGGAGGGAEHAPDGGSEGNAGGGSEHGGGSPDGGSEGDAGGGSEHGGGSPDEGSEGDPPDGDPPATPENEPGDGDAPLDLQGLRIKWGLVAPLTPEETFRLGDHFGVLTHWDNNTFTTGVRDCLAEVRRVESTTTRPEDKALIKELKRRIQQIRELMLGTIQCTQHQGNPLTSLISRFTEKCVREGFRRSEEKSSEVWKRVFIVTAPGICHDTRTFKSNTTILQELVAMKGDSDEVNDLCTEKLGLLGAAAMQIENITVDESFPVMVKNRSVFSFTNGIFVTDLKKDMCKPGARDRGRAEGEPPKEAFIPYEDVDRVLDDAVVSAKFHNAPLIYDEGGDETTVHHPVFDKLLRGEEGQNEDRDKGQRFSQDQMVWMLGFIGRSMTPIGVCDDWQTMPFLEGVPGTGKSLLLKYVIHKLYEEGDVGVVNNQSEKIFGLSSIADKFVWYCPEVKDDMNLDQSMFQSLVAGDSVSVAIKYQTAKVTTVTAHGWLAGNTGYPKCWNDPSGALRRRVAVFPFDYPVVTVDTKLGNKLEAELPQIILAAVRTYHRLLRELGSLSFDGLAIPDFVRSGNRLMTRLDPLRGYIEGRGLTIFANNINVYMPRDDLVTHLRQHLGINQTAIVSHPVWAEKGVVFISQTAPPLDMPYPRPNGANNTKREWVIGVDIKGANEETVAPQSGLPPQYRQTLEDACEAVREMYRRR</sequence>
<dbReference type="InterPro" id="IPR014015">
    <property type="entry name" value="Helicase_SF3_DNA-vir"/>
</dbReference>
<dbReference type="Gene3D" id="3.40.50.300">
    <property type="entry name" value="P-loop containing nucleotide triphosphate hydrolases"/>
    <property type="match status" value="1"/>
</dbReference>
<proteinExistence type="predicted"/>
<organism evidence="5 6">
    <name type="scientific">Klebsormidium nitens</name>
    <name type="common">Green alga</name>
    <name type="synonym">Ulothrix nitens</name>
    <dbReference type="NCBI Taxonomy" id="105231"/>
    <lineage>
        <taxon>Eukaryota</taxon>
        <taxon>Viridiplantae</taxon>
        <taxon>Streptophyta</taxon>
        <taxon>Klebsormidiophyceae</taxon>
        <taxon>Klebsormidiales</taxon>
        <taxon>Klebsormidiaceae</taxon>
        <taxon>Klebsormidium</taxon>
    </lineage>
</organism>
<evidence type="ECO:0000313" key="5">
    <source>
        <dbReference type="EMBL" id="GAQ84220.1"/>
    </source>
</evidence>
<dbReference type="OrthoDB" id="547488at2759"/>
<reference evidence="5 6" key="1">
    <citation type="journal article" date="2014" name="Nat. Commun.">
        <title>Klebsormidium flaccidum genome reveals primary factors for plant terrestrial adaptation.</title>
        <authorList>
            <person name="Hori K."/>
            <person name="Maruyama F."/>
            <person name="Fujisawa T."/>
            <person name="Togashi T."/>
            <person name="Yamamoto N."/>
            <person name="Seo M."/>
            <person name="Sato S."/>
            <person name="Yamada T."/>
            <person name="Mori H."/>
            <person name="Tajima N."/>
            <person name="Moriyama T."/>
            <person name="Ikeuchi M."/>
            <person name="Watanabe M."/>
            <person name="Wada H."/>
            <person name="Kobayashi K."/>
            <person name="Saito M."/>
            <person name="Masuda T."/>
            <person name="Sasaki-Sekimoto Y."/>
            <person name="Mashiguchi K."/>
            <person name="Awai K."/>
            <person name="Shimojima M."/>
            <person name="Masuda S."/>
            <person name="Iwai M."/>
            <person name="Nobusawa T."/>
            <person name="Narise T."/>
            <person name="Kondo S."/>
            <person name="Saito H."/>
            <person name="Sato R."/>
            <person name="Murakawa M."/>
            <person name="Ihara Y."/>
            <person name="Oshima-Yamada Y."/>
            <person name="Ohtaka K."/>
            <person name="Satoh M."/>
            <person name="Sonobe K."/>
            <person name="Ishii M."/>
            <person name="Ohtani R."/>
            <person name="Kanamori-Sato M."/>
            <person name="Honoki R."/>
            <person name="Miyazaki D."/>
            <person name="Mochizuki H."/>
            <person name="Umetsu J."/>
            <person name="Higashi K."/>
            <person name="Shibata D."/>
            <person name="Kamiya Y."/>
            <person name="Sato N."/>
            <person name="Nakamura Y."/>
            <person name="Tabata S."/>
            <person name="Ida S."/>
            <person name="Kurokawa K."/>
            <person name="Ohta H."/>
        </authorList>
    </citation>
    <scope>NUCLEOTIDE SEQUENCE [LARGE SCALE GENOMIC DNA]</scope>
    <source>
        <strain evidence="5 6">NIES-2285</strain>
    </source>
</reference>
<dbReference type="GO" id="GO:0005524">
    <property type="term" value="F:ATP binding"/>
    <property type="evidence" value="ECO:0007669"/>
    <property type="project" value="UniProtKB-KW"/>
</dbReference>
<dbReference type="AlphaFoldDB" id="A0A1Y1HZW0"/>
<evidence type="ECO:0000256" key="3">
    <source>
        <dbReference type="SAM" id="MobiDB-lite"/>
    </source>
</evidence>
<evidence type="ECO:0000313" key="6">
    <source>
        <dbReference type="Proteomes" id="UP000054558"/>
    </source>
</evidence>
<dbReference type="InterPro" id="IPR045455">
    <property type="entry name" value="NrS-1_pol-like_helicase"/>
</dbReference>
<keyword evidence="2" id="KW-0067">ATP-binding</keyword>
<feature type="compositionally biased region" description="Low complexity" evidence="3">
    <location>
        <begin position="7"/>
        <end position="23"/>
    </location>
</feature>
<dbReference type="PROSITE" id="PS51206">
    <property type="entry name" value="SF3_HELICASE_1"/>
    <property type="match status" value="1"/>
</dbReference>
<keyword evidence="6" id="KW-1185">Reference proteome</keyword>
<evidence type="ECO:0000256" key="2">
    <source>
        <dbReference type="ARBA" id="ARBA00022840"/>
    </source>
</evidence>
<dbReference type="Pfam" id="PF19263">
    <property type="entry name" value="DUF5906"/>
    <property type="match status" value="1"/>
</dbReference>
<accession>A0A1Y1HZW0</accession>
<dbReference type="EMBL" id="DF237130">
    <property type="protein sequence ID" value="GAQ84220.1"/>
    <property type="molecule type" value="Genomic_DNA"/>
</dbReference>
<feature type="region of interest" description="Disordered" evidence="3">
    <location>
        <begin position="1"/>
        <end position="190"/>
    </location>
</feature>
<dbReference type="Proteomes" id="UP000054558">
    <property type="component" value="Unassembled WGS sequence"/>
</dbReference>
<feature type="compositionally biased region" description="Gly residues" evidence="3">
    <location>
        <begin position="126"/>
        <end position="161"/>
    </location>
</feature>
<protein>
    <recommendedName>
        <fullName evidence="4">SF3 helicase domain-containing protein</fullName>
    </recommendedName>
</protein>
<evidence type="ECO:0000259" key="4">
    <source>
        <dbReference type="PROSITE" id="PS51206"/>
    </source>
</evidence>
<feature type="domain" description="SF3 helicase" evidence="4">
    <location>
        <begin position="471"/>
        <end position="641"/>
    </location>
</feature>
<dbReference type="InterPro" id="IPR027417">
    <property type="entry name" value="P-loop_NTPase"/>
</dbReference>
<keyword evidence="1" id="KW-0547">Nucleotide-binding</keyword>
<dbReference type="SUPFAM" id="SSF52540">
    <property type="entry name" value="P-loop containing nucleoside triphosphate hydrolases"/>
    <property type="match status" value="1"/>
</dbReference>
<name>A0A1Y1HZW0_KLENI</name>